<gene>
    <name evidence="2" type="ORF">ACFSJD_39115</name>
</gene>
<protein>
    <submittedName>
        <fullName evidence="2">VOC family protein</fullName>
    </submittedName>
</protein>
<dbReference type="InterPro" id="IPR029068">
    <property type="entry name" value="Glyas_Bleomycin-R_OHBP_Dase"/>
</dbReference>
<evidence type="ECO:0000259" key="1">
    <source>
        <dbReference type="PROSITE" id="PS51819"/>
    </source>
</evidence>
<dbReference type="RefSeq" id="WP_344722897.1">
    <property type="nucleotide sequence ID" value="NZ_BAAAUS010000016.1"/>
</dbReference>
<dbReference type="Pfam" id="PF00903">
    <property type="entry name" value="Glyoxalase"/>
    <property type="match status" value="1"/>
</dbReference>
<dbReference type="CDD" id="cd06587">
    <property type="entry name" value="VOC"/>
    <property type="match status" value="1"/>
</dbReference>
<feature type="domain" description="VOC" evidence="1">
    <location>
        <begin position="4"/>
        <end position="114"/>
    </location>
</feature>
<dbReference type="SUPFAM" id="SSF54593">
    <property type="entry name" value="Glyoxalase/Bleomycin resistance protein/Dihydroxybiphenyl dioxygenase"/>
    <property type="match status" value="1"/>
</dbReference>
<organism evidence="2 3">
    <name type="scientific">Pseudonocardia yunnanensis</name>
    <dbReference type="NCBI Taxonomy" id="58107"/>
    <lineage>
        <taxon>Bacteria</taxon>
        <taxon>Bacillati</taxon>
        <taxon>Actinomycetota</taxon>
        <taxon>Actinomycetes</taxon>
        <taxon>Pseudonocardiales</taxon>
        <taxon>Pseudonocardiaceae</taxon>
        <taxon>Pseudonocardia</taxon>
    </lineage>
</organism>
<evidence type="ECO:0000313" key="2">
    <source>
        <dbReference type="EMBL" id="MFD1523548.1"/>
    </source>
</evidence>
<reference evidence="3" key="1">
    <citation type="journal article" date="2019" name="Int. J. Syst. Evol. Microbiol.">
        <title>The Global Catalogue of Microorganisms (GCM) 10K type strain sequencing project: providing services to taxonomists for standard genome sequencing and annotation.</title>
        <authorList>
            <consortium name="The Broad Institute Genomics Platform"/>
            <consortium name="The Broad Institute Genome Sequencing Center for Infectious Disease"/>
            <person name="Wu L."/>
            <person name="Ma J."/>
        </authorList>
    </citation>
    <scope>NUCLEOTIDE SEQUENCE [LARGE SCALE GENOMIC DNA]</scope>
    <source>
        <strain evidence="3">CCM 7043</strain>
    </source>
</reference>
<dbReference type="InterPro" id="IPR004360">
    <property type="entry name" value="Glyas_Fos-R_dOase_dom"/>
</dbReference>
<proteinExistence type="predicted"/>
<comment type="caution">
    <text evidence="2">The sequence shown here is derived from an EMBL/GenBank/DDBJ whole genome shotgun (WGS) entry which is preliminary data.</text>
</comment>
<keyword evidence="3" id="KW-1185">Reference proteome</keyword>
<dbReference type="Proteomes" id="UP001597114">
    <property type="component" value="Unassembled WGS sequence"/>
</dbReference>
<name>A0ABW4F941_9PSEU</name>
<dbReference type="EMBL" id="JBHUCO010000068">
    <property type="protein sequence ID" value="MFD1523548.1"/>
    <property type="molecule type" value="Genomic_DNA"/>
</dbReference>
<evidence type="ECO:0000313" key="3">
    <source>
        <dbReference type="Proteomes" id="UP001597114"/>
    </source>
</evidence>
<dbReference type="PROSITE" id="PS51819">
    <property type="entry name" value="VOC"/>
    <property type="match status" value="1"/>
</dbReference>
<accession>A0ABW4F941</accession>
<dbReference type="InterPro" id="IPR037523">
    <property type="entry name" value="VOC_core"/>
</dbReference>
<dbReference type="Gene3D" id="3.10.180.10">
    <property type="entry name" value="2,3-Dihydroxybiphenyl 1,2-Dioxygenase, domain 1"/>
    <property type="match status" value="1"/>
</dbReference>
<sequence length="117" mass="12763">MDVSGAAVGLPVSDLQRSVEWYQRVLELAEPDLEPVEGVVEFRVGPIWLQLGKDSTVRSGAEVVTRFGVADASRERERLEALGVAVGPLEHVPGAVDYFDFSDPDGNTLSMYSEVEQ</sequence>